<feature type="region of interest" description="Disordered" evidence="2">
    <location>
        <begin position="899"/>
        <end position="925"/>
    </location>
</feature>
<dbReference type="PANTHER" id="PTHR22774">
    <property type="entry name" value="CHOREIN N-TERMINAL DOMAIN-CONTAINING PROTEIN"/>
    <property type="match status" value="1"/>
</dbReference>
<dbReference type="InterPro" id="IPR026728">
    <property type="entry name" value="BLTP3A/B"/>
</dbReference>
<evidence type="ECO:0000313" key="3">
    <source>
        <dbReference type="EMBL" id="CAB3979090.1"/>
    </source>
</evidence>
<feature type="region of interest" description="Disordered" evidence="2">
    <location>
        <begin position="412"/>
        <end position="440"/>
    </location>
</feature>
<organism evidence="3 4">
    <name type="scientific">Paramuricea clavata</name>
    <name type="common">Red gorgonian</name>
    <name type="synonym">Violescent sea-whip</name>
    <dbReference type="NCBI Taxonomy" id="317549"/>
    <lineage>
        <taxon>Eukaryota</taxon>
        <taxon>Metazoa</taxon>
        <taxon>Cnidaria</taxon>
        <taxon>Anthozoa</taxon>
        <taxon>Octocorallia</taxon>
        <taxon>Malacalcyonacea</taxon>
        <taxon>Plexauridae</taxon>
        <taxon>Paramuricea</taxon>
    </lineage>
</organism>
<dbReference type="OrthoDB" id="43807at2759"/>
<evidence type="ECO:0000256" key="1">
    <source>
        <dbReference type="SAM" id="Coils"/>
    </source>
</evidence>
<feature type="region of interest" description="Disordered" evidence="2">
    <location>
        <begin position="813"/>
        <end position="838"/>
    </location>
</feature>
<feature type="region of interest" description="Disordered" evidence="2">
    <location>
        <begin position="1015"/>
        <end position="1044"/>
    </location>
</feature>
<keyword evidence="1" id="KW-0175">Coiled coil</keyword>
<reference evidence="3" key="1">
    <citation type="submission" date="2020-04" db="EMBL/GenBank/DDBJ databases">
        <authorList>
            <person name="Alioto T."/>
            <person name="Alioto T."/>
            <person name="Gomez Garrido J."/>
        </authorList>
    </citation>
    <scope>NUCLEOTIDE SEQUENCE</scope>
    <source>
        <strain evidence="3">A484AB</strain>
    </source>
</reference>
<name>A0A6S7FXV8_PARCT</name>
<accession>A0A6S7FXV8</accession>
<feature type="compositionally biased region" description="Polar residues" evidence="2">
    <location>
        <begin position="1018"/>
        <end position="1029"/>
    </location>
</feature>
<feature type="region of interest" description="Disordered" evidence="2">
    <location>
        <begin position="754"/>
        <end position="800"/>
    </location>
</feature>
<keyword evidence="4" id="KW-1185">Reference proteome</keyword>
<comment type="caution">
    <text evidence="3">The sequence shown here is derived from an EMBL/GenBank/DDBJ whole genome shotgun (WGS) entry which is preliminary data.</text>
</comment>
<feature type="coiled-coil region" evidence="1">
    <location>
        <begin position="1331"/>
        <end position="1400"/>
    </location>
</feature>
<dbReference type="EMBL" id="CACRXK020000167">
    <property type="protein sequence ID" value="CAB3979090.1"/>
    <property type="molecule type" value="Genomic_DNA"/>
</dbReference>
<feature type="compositionally biased region" description="Polar residues" evidence="2">
    <location>
        <begin position="754"/>
        <end position="765"/>
    </location>
</feature>
<dbReference type="PANTHER" id="PTHR22774:SF11">
    <property type="entry name" value="CHOREIN N-TERMINAL DOMAIN-CONTAINING PROTEIN"/>
    <property type="match status" value="1"/>
</dbReference>
<sequence>MTTIIKNQIVKQLARFTKNLSPSKISLKFLKGEGELRNLELNEKFLTDLLELPPFIRLTRAVCNKISAKIHWTRLKTDPIRLFLDCVEVDMEMIESVSEDFHLNQPAVSPNQPAREKPSEYGFAEKVVDGMHVTINSVVMAFKTQTFRATFQMSHLSVHSTDPSWEKASLRNTRIKDDHGKEVLTFKQITFGTLRVDADALYKSGQEDSSSSSPLRLITSAAKLNIVIKKKIEDCSVVAARLHAICDDVLWVLTHAQLQAVASFAKSVVQIVEKCKKSEPAPSVASDDSSHSYTLQNENWSEHISTTDYSKQPTSSLFQREDVKETSYRVTTGKIDIHLCDDTPIEKSFLDVGGQSGGSMQIVVNRLSFEHYPYHLAFTSRIHWASHNEASLTRAHWVQELFNSYKKVMKEDSKKSKAPEQGTGNAKHTRPTQDSGVNKNVVMTTDGVPKKPPRVYLYECAFVISCDEFIVMPVSTNDMTSTSNIPFLCSDKKSLYLPSDMPTLQFDYTLYFYPGQEDAKVPQPNLFCQINPLHLTMDDVTCIWFHRFMQSIRSGFAWAEEIIAAQETEPRHIDVRIEGLMSKLTLPCPSDSTKETSSYYKQYRPQALQFQMSSFRVSNTRIGLEFKQSDLVNTLEVFLKSQLYKSSEVFPNDGNDVKPLPQMAWLNDFSICPGIANIENVRGDDITDNHRSVVWMLNARQCWCDFVGIEETNGRPRPFIEPFPLNLCMCYPIAGVNRRPSDLPLHDDNMASEYSQNRTVTTLHRSPSDPYCRQTKPYRKSSSTKSTPLSSPGFGKIHKSRSAASVNIPVLSSDLRDSTMPGLSPNVSESGSEESMSSFTEESVISGSIPSISSNSIRNGKVSTSSIGDNNKLVVNNGMSKVDSPAGSSVFRTTPFVSTTSGIESDGSGDSYQDSPRSKFPDNEQDNSECALSVLLHIPDVLAIKLDHYQFVFLMRLQERFVTLKDVLFSDLEKFDVQRRKLQGKESEEVAANDPGMLVSLVSKGAEVVLLVPAPNVDPSQNQDQNCTHQHNRDPSPNVVEPPESIEVDNDLKALKDYQFSPRDNEKLIETDDDEHYIGVPEDTVVLGTDTVAHQRSGSETSSVNTSTFGSDYSLLTAGTSSERSYGGRDISTVTITGTSLECSVAMKNDDFAFKLLACGCDVSEGYHENLEVFLGPKSKASKESRTASNGCGELRLRYSMGSTIDQTMTGAVENGVANLMLSDVLVPLLMSNVDGLLECVQDEVEVPPPFMPAIIDIKNLRLNIFSDTPPRLLSLPPSLPLNVHIDQGTITRTGDGEIQVNVSKGPVTSATRQNLHRTHDGALVTSDEMIERLREESNGMTARVSSIRSENVRLLNELHVANEIKESLESERDKLLVTVERLTDELVKSNRDYDKMQEVIRHLQRSDET</sequence>
<feature type="compositionally biased region" description="Low complexity" evidence="2">
    <location>
        <begin position="780"/>
        <end position="792"/>
    </location>
</feature>
<dbReference type="Pfam" id="PF24917">
    <property type="entry name" value="BLTP3A_B"/>
    <property type="match status" value="2"/>
</dbReference>
<evidence type="ECO:0000256" key="2">
    <source>
        <dbReference type="SAM" id="MobiDB-lite"/>
    </source>
</evidence>
<evidence type="ECO:0000313" key="4">
    <source>
        <dbReference type="Proteomes" id="UP001152795"/>
    </source>
</evidence>
<feature type="compositionally biased region" description="Polar residues" evidence="2">
    <location>
        <begin position="422"/>
        <end position="440"/>
    </location>
</feature>
<gene>
    <name evidence="3" type="ORF">PACLA_8A006692</name>
</gene>
<dbReference type="Proteomes" id="UP001152795">
    <property type="component" value="Unassembled WGS sequence"/>
</dbReference>
<feature type="compositionally biased region" description="Polar residues" evidence="2">
    <location>
        <begin position="899"/>
        <end position="915"/>
    </location>
</feature>
<feature type="compositionally biased region" description="Low complexity" evidence="2">
    <location>
        <begin position="828"/>
        <end position="838"/>
    </location>
</feature>
<protein>
    <submittedName>
        <fullName evidence="3">Uncharacterized protein</fullName>
    </submittedName>
</protein>
<proteinExistence type="predicted"/>